<gene>
    <name evidence="5" type="ORF">FHX37_0584</name>
</gene>
<evidence type="ECO:0000259" key="4">
    <source>
        <dbReference type="PROSITE" id="PS50983"/>
    </source>
</evidence>
<comment type="caution">
    <text evidence="5">The sequence shown here is derived from an EMBL/GenBank/DDBJ whole genome shotgun (WGS) entry which is preliminary data.</text>
</comment>
<dbReference type="NCBIfam" id="NF038402">
    <property type="entry name" value="TroA_like"/>
    <property type="match status" value="1"/>
</dbReference>
<dbReference type="Pfam" id="PF01497">
    <property type="entry name" value="Peripla_BP_2"/>
    <property type="match status" value="1"/>
</dbReference>
<feature type="domain" description="Fe/B12 periplasmic-binding" evidence="4">
    <location>
        <begin position="59"/>
        <end position="310"/>
    </location>
</feature>
<evidence type="ECO:0000313" key="5">
    <source>
        <dbReference type="EMBL" id="TQN30702.1"/>
    </source>
</evidence>
<feature type="signal peptide" evidence="3">
    <location>
        <begin position="1"/>
        <end position="19"/>
    </location>
</feature>
<dbReference type="EMBL" id="VFQC01000001">
    <property type="protein sequence ID" value="TQN30702.1"/>
    <property type="molecule type" value="Genomic_DNA"/>
</dbReference>
<evidence type="ECO:0000256" key="1">
    <source>
        <dbReference type="ARBA" id="ARBA00008814"/>
    </source>
</evidence>
<dbReference type="PROSITE" id="PS50983">
    <property type="entry name" value="FE_B12_PBP"/>
    <property type="match status" value="1"/>
</dbReference>
<dbReference type="InterPro" id="IPR002491">
    <property type="entry name" value="ABC_transptr_periplasmic_BD"/>
</dbReference>
<accession>A0A543NFT2</accession>
<dbReference type="PANTHER" id="PTHR30535">
    <property type="entry name" value="VITAMIN B12-BINDING PROTEIN"/>
    <property type="match status" value="1"/>
</dbReference>
<evidence type="ECO:0000256" key="3">
    <source>
        <dbReference type="SAM" id="SignalP"/>
    </source>
</evidence>
<keyword evidence="6" id="KW-1185">Reference proteome</keyword>
<keyword evidence="2 3" id="KW-0732">Signal</keyword>
<dbReference type="GO" id="GO:0071281">
    <property type="term" value="P:cellular response to iron ion"/>
    <property type="evidence" value="ECO:0007669"/>
    <property type="project" value="TreeGrafter"/>
</dbReference>
<dbReference type="InterPro" id="IPR050902">
    <property type="entry name" value="ABC_Transporter_SBP"/>
</dbReference>
<dbReference type="AlphaFoldDB" id="A0A543NFT2"/>
<evidence type="ECO:0000313" key="6">
    <source>
        <dbReference type="Proteomes" id="UP000317422"/>
    </source>
</evidence>
<protein>
    <submittedName>
        <fullName evidence="5">Iron complex transport system substrate-binding protein</fullName>
    </submittedName>
</protein>
<sequence>MRRALTTPAIAALAVLPLAACGGTGTQEEDSGGGNAGGEFPVTVTDARGELDIDERPERIVSLSPTLTETLFAVGAGDQVVAADEHSNYPEEAPDTDLSGFTPNVEAITEHDPDLVILGRDAQDSAGQLEDVNIPVFVAPAAETLDDAYDQVRTVGKATGHADKADTVASGMESDIDDTIAETTDAIGDTDLTYYHELDQEMYSVTSDTFIGQVYSEFGLDNVADAADDTAGGYPQLSAEYVVEQNPDLVFLGYSGEDAVSEVKQRPAFDTVTAVGNDDITQLDPDISSRWGPRVTELADSVSESVIAAADAEEE</sequence>
<dbReference type="CDD" id="cd01143">
    <property type="entry name" value="YvrC"/>
    <property type="match status" value="1"/>
</dbReference>
<organism evidence="5 6">
    <name type="scientific">Haloactinospora alba</name>
    <dbReference type="NCBI Taxonomy" id="405555"/>
    <lineage>
        <taxon>Bacteria</taxon>
        <taxon>Bacillati</taxon>
        <taxon>Actinomycetota</taxon>
        <taxon>Actinomycetes</taxon>
        <taxon>Streptosporangiales</taxon>
        <taxon>Nocardiopsidaceae</taxon>
        <taxon>Haloactinospora</taxon>
    </lineage>
</organism>
<name>A0A543NFT2_9ACTN</name>
<dbReference type="RefSeq" id="WP_141921922.1">
    <property type="nucleotide sequence ID" value="NZ_VFQC01000001.1"/>
</dbReference>
<proteinExistence type="inferred from homology"/>
<dbReference type="PANTHER" id="PTHR30535:SF34">
    <property type="entry name" value="MOLYBDATE-BINDING PROTEIN MOLA"/>
    <property type="match status" value="1"/>
</dbReference>
<feature type="chain" id="PRO_5038424043" evidence="3">
    <location>
        <begin position="20"/>
        <end position="315"/>
    </location>
</feature>
<dbReference type="Proteomes" id="UP000317422">
    <property type="component" value="Unassembled WGS sequence"/>
</dbReference>
<comment type="similarity">
    <text evidence="1">Belongs to the bacterial solute-binding protein 8 family.</text>
</comment>
<dbReference type="InterPro" id="IPR054828">
    <property type="entry name" value="Vit_B12_bind_prot"/>
</dbReference>
<evidence type="ECO:0000256" key="2">
    <source>
        <dbReference type="ARBA" id="ARBA00022729"/>
    </source>
</evidence>
<dbReference type="Gene3D" id="3.40.50.1980">
    <property type="entry name" value="Nitrogenase molybdenum iron protein domain"/>
    <property type="match status" value="2"/>
</dbReference>
<dbReference type="SUPFAM" id="SSF53807">
    <property type="entry name" value="Helical backbone' metal receptor"/>
    <property type="match status" value="1"/>
</dbReference>
<dbReference type="OrthoDB" id="6495095at2"/>
<reference evidence="5 6" key="1">
    <citation type="submission" date="2019-06" db="EMBL/GenBank/DDBJ databases">
        <title>Sequencing the genomes of 1000 actinobacteria strains.</title>
        <authorList>
            <person name="Klenk H.-P."/>
        </authorList>
    </citation>
    <scope>NUCLEOTIDE SEQUENCE [LARGE SCALE GENOMIC DNA]</scope>
    <source>
        <strain evidence="5 6">DSM 45015</strain>
    </source>
</reference>